<organism evidence="1">
    <name type="scientific">Rhizophora mucronata</name>
    <name type="common">Asiatic mangrove</name>
    <dbReference type="NCBI Taxonomy" id="61149"/>
    <lineage>
        <taxon>Eukaryota</taxon>
        <taxon>Viridiplantae</taxon>
        <taxon>Streptophyta</taxon>
        <taxon>Embryophyta</taxon>
        <taxon>Tracheophyta</taxon>
        <taxon>Spermatophyta</taxon>
        <taxon>Magnoliopsida</taxon>
        <taxon>eudicotyledons</taxon>
        <taxon>Gunneridae</taxon>
        <taxon>Pentapetalae</taxon>
        <taxon>rosids</taxon>
        <taxon>fabids</taxon>
        <taxon>Malpighiales</taxon>
        <taxon>Rhizophoraceae</taxon>
        <taxon>Rhizophora</taxon>
    </lineage>
</organism>
<dbReference type="EMBL" id="GGEC01086209">
    <property type="protein sequence ID" value="MBX66693.1"/>
    <property type="molecule type" value="Transcribed_RNA"/>
</dbReference>
<protein>
    <submittedName>
        <fullName evidence="1">Uncharacterized protein</fullName>
    </submittedName>
</protein>
<reference evidence="1" key="1">
    <citation type="submission" date="2018-02" db="EMBL/GenBank/DDBJ databases">
        <title>Rhizophora mucronata_Transcriptome.</title>
        <authorList>
            <person name="Meera S.P."/>
            <person name="Sreeshan A."/>
            <person name="Augustine A."/>
        </authorList>
    </citation>
    <scope>NUCLEOTIDE SEQUENCE</scope>
    <source>
        <tissue evidence="1">Leaf</tissue>
    </source>
</reference>
<name>A0A2P2QI65_RHIMU</name>
<dbReference type="AlphaFoldDB" id="A0A2P2QI65"/>
<accession>A0A2P2QI65</accession>
<proteinExistence type="predicted"/>
<evidence type="ECO:0000313" key="1">
    <source>
        <dbReference type="EMBL" id="MBX66693.1"/>
    </source>
</evidence>
<sequence>MTKKKGDLCYSSISCFLGVPKNDFTDWSFAQVNRLCTI</sequence>